<dbReference type="Proteomes" id="UP000019116">
    <property type="component" value="Chromosome 2D"/>
</dbReference>
<evidence type="ECO:0000313" key="1">
    <source>
        <dbReference type="EnsemblPlants" id="TraesCS2D02G580800.1"/>
    </source>
</evidence>
<dbReference type="Gramene" id="TraesCS2D02G580800.1">
    <property type="protein sequence ID" value="TraesCS2D02G580800.1"/>
    <property type="gene ID" value="TraesCS2D02G580800"/>
</dbReference>
<dbReference type="Gramene" id="TraesCAD_scaffold_139143_01G000100.1">
    <property type="protein sequence ID" value="TraesCAD_scaffold_139143_01G000100.1"/>
    <property type="gene ID" value="TraesCAD_scaffold_139143_01G000100"/>
</dbReference>
<dbReference type="Gramene" id="TraesROB_scaffold_148072_01G000100.1">
    <property type="protein sequence ID" value="TraesROB_scaffold_148072_01G000100.1"/>
    <property type="gene ID" value="TraesROB_scaffold_148072_01G000100"/>
</dbReference>
<dbReference type="OrthoDB" id="721685at2759"/>
<dbReference type="Gramene" id="TraesRN2D0101293600.1">
    <property type="protein sequence ID" value="TraesRN2D0101293600.1"/>
    <property type="gene ID" value="TraesRN2D0101293600"/>
</dbReference>
<evidence type="ECO:0000313" key="2">
    <source>
        <dbReference type="Proteomes" id="UP000019116"/>
    </source>
</evidence>
<accession>A0A1D5UNN0</accession>
<proteinExistence type="predicted"/>
<dbReference type="Gramene" id="TraesCS2D03G1310300.1">
    <property type="protein sequence ID" value="TraesCS2D03G1310300.1.CDS"/>
    <property type="gene ID" value="TraesCS2D03G1310300"/>
</dbReference>
<reference evidence="1" key="1">
    <citation type="submission" date="2018-08" db="EMBL/GenBank/DDBJ databases">
        <authorList>
            <person name="Rossello M."/>
        </authorList>
    </citation>
    <scope>NUCLEOTIDE SEQUENCE [LARGE SCALE GENOMIC DNA]</scope>
    <source>
        <strain evidence="1">cv. Chinese Spring</strain>
    </source>
</reference>
<name>A0A1D5UNN0_WHEAT</name>
<protein>
    <submittedName>
        <fullName evidence="1">Uncharacterized protein</fullName>
    </submittedName>
</protein>
<dbReference type="EnsemblPlants" id="TraesCS2D02G580800.1">
    <property type="protein sequence ID" value="TraesCS2D02G580800.1"/>
    <property type="gene ID" value="TraesCS2D02G580800"/>
</dbReference>
<dbReference type="AlphaFoldDB" id="A0A1D5UNN0"/>
<keyword evidence="2" id="KW-1185">Reference proteome</keyword>
<dbReference type="Gramene" id="TraesCLE_scaffold_085688_01G000100.1">
    <property type="protein sequence ID" value="TraesCLE_scaffold_085688_01G000100.1"/>
    <property type="gene ID" value="TraesCLE_scaffold_085688_01G000100"/>
</dbReference>
<sequence>MVLILPDIRYHLLARQQKKKVEIHGEVLEDIAIFLMDLYENPSPEANDLGSLYFHTLFVLFGECPRFAPLDDSSAGSIAKHQKYVHPLGTGCLYDLIKSWKKVSFTIFLLKLLLVEESMIAVIKQTRPHFSDVSKVSPQFRALFDEAEAHREMILERLASLYEDTKELDEFAALNKQVIEADGVVGDATLQRMVTGFLHLVKFDKDLVPAILVRQHNFQGKLGLNLQVPVANLVTRR</sequence>
<organism evidence="1">
    <name type="scientific">Triticum aestivum</name>
    <name type="common">Wheat</name>
    <dbReference type="NCBI Taxonomy" id="4565"/>
    <lineage>
        <taxon>Eukaryota</taxon>
        <taxon>Viridiplantae</taxon>
        <taxon>Streptophyta</taxon>
        <taxon>Embryophyta</taxon>
        <taxon>Tracheophyta</taxon>
        <taxon>Spermatophyta</taxon>
        <taxon>Magnoliopsida</taxon>
        <taxon>Liliopsida</taxon>
        <taxon>Poales</taxon>
        <taxon>Poaceae</taxon>
        <taxon>BOP clade</taxon>
        <taxon>Pooideae</taxon>
        <taxon>Triticodae</taxon>
        <taxon>Triticeae</taxon>
        <taxon>Triticinae</taxon>
        <taxon>Triticum</taxon>
    </lineage>
</organism>
<reference evidence="1" key="2">
    <citation type="submission" date="2018-10" db="UniProtKB">
        <authorList>
            <consortium name="EnsemblPlants"/>
        </authorList>
    </citation>
    <scope>IDENTIFICATION</scope>
</reference>